<sequence>MDEQFSMIFFYLRMFYISDHYCCHTAADLEAFDQDHLECIGDETTRMHMRLTIAGLVFEHQQELREYLQVADSEALVLYKFVVSADLHSTLDDPALHWTIRLYNARDVQVATMHVYANDDRKLTIEVKASYREFVYEDEESGKKMYCFRHGKLHKRGCGLCDEAQLRERQASNTEYVARPSTIRTLFNFFVAHAGEALCGQDDCARGPAWALPSEREQPAQPIQEPQTHPSLVVHGGIGPL</sequence>
<feature type="region of interest" description="Disordered" evidence="1">
    <location>
        <begin position="215"/>
        <end position="241"/>
    </location>
</feature>
<name>A0A0D2NSA6_HYPSF</name>
<evidence type="ECO:0000256" key="1">
    <source>
        <dbReference type="SAM" id="MobiDB-lite"/>
    </source>
</evidence>
<dbReference type="AlphaFoldDB" id="A0A0D2NSA6"/>
<dbReference type="EMBL" id="KN817556">
    <property type="protein sequence ID" value="KJA21679.1"/>
    <property type="molecule type" value="Genomic_DNA"/>
</dbReference>
<keyword evidence="3" id="KW-1185">Reference proteome</keyword>
<evidence type="ECO:0000313" key="3">
    <source>
        <dbReference type="Proteomes" id="UP000054270"/>
    </source>
</evidence>
<evidence type="ECO:0000313" key="2">
    <source>
        <dbReference type="EMBL" id="KJA21679.1"/>
    </source>
</evidence>
<reference evidence="3" key="1">
    <citation type="submission" date="2014-04" db="EMBL/GenBank/DDBJ databases">
        <title>Evolutionary Origins and Diversification of the Mycorrhizal Mutualists.</title>
        <authorList>
            <consortium name="DOE Joint Genome Institute"/>
            <consortium name="Mycorrhizal Genomics Consortium"/>
            <person name="Kohler A."/>
            <person name="Kuo A."/>
            <person name="Nagy L.G."/>
            <person name="Floudas D."/>
            <person name="Copeland A."/>
            <person name="Barry K.W."/>
            <person name="Cichocki N."/>
            <person name="Veneault-Fourrey C."/>
            <person name="LaButti K."/>
            <person name="Lindquist E.A."/>
            <person name="Lipzen A."/>
            <person name="Lundell T."/>
            <person name="Morin E."/>
            <person name="Murat C."/>
            <person name="Riley R."/>
            <person name="Ohm R."/>
            <person name="Sun H."/>
            <person name="Tunlid A."/>
            <person name="Henrissat B."/>
            <person name="Grigoriev I.V."/>
            <person name="Hibbett D.S."/>
            <person name="Martin F."/>
        </authorList>
    </citation>
    <scope>NUCLEOTIDE SEQUENCE [LARGE SCALE GENOMIC DNA]</scope>
    <source>
        <strain evidence="3">FD-334 SS-4</strain>
    </source>
</reference>
<protein>
    <submittedName>
        <fullName evidence="2">Uncharacterized protein</fullName>
    </submittedName>
</protein>
<accession>A0A0D2NSA6</accession>
<gene>
    <name evidence="2" type="ORF">HYPSUDRAFT_202805</name>
</gene>
<organism evidence="2 3">
    <name type="scientific">Hypholoma sublateritium (strain FD-334 SS-4)</name>
    <dbReference type="NCBI Taxonomy" id="945553"/>
    <lineage>
        <taxon>Eukaryota</taxon>
        <taxon>Fungi</taxon>
        <taxon>Dikarya</taxon>
        <taxon>Basidiomycota</taxon>
        <taxon>Agaricomycotina</taxon>
        <taxon>Agaricomycetes</taxon>
        <taxon>Agaricomycetidae</taxon>
        <taxon>Agaricales</taxon>
        <taxon>Agaricineae</taxon>
        <taxon>Strophariaceae</taxon>
        <taxon>Hypholoma</taxon>
    </lineage>
</organism>
<proteinExistence type="predicted"/>
<dbReference type="Proteomes" id="UP000054270">
    <property type="component" value="Unassembled WGS sequence"/>
</dbReference>